<dbReference type="AlphaFoldDB" id="A0A835BRZ0"/>
<accession>A0A835BRZ0</accession>
<evidence type="ECO:0000313" key="1">
    <source>
        <dbReference type="EMBL" id="KAF8712740.1"/>
    </source>
</evidence>
<dbReference type="PANTHER" id="PTHR31549">
    <property type="entry name" value="PROTEIN, PUTATIVE (DUF247)-RELATED-RELATED"/>
    <property type="match status" value="1"/>
</dbReference>
<dbReference type="EMBL" id="JACEFO010001742">
    <property type="protein sequence ID" value="KAF8712740.1"/>
    <property type="molecule type" value="Genomic_DNA"/>
</dbReference>
<dbReference type="Gramene" id="Dexi6B01G0002010.1">
    <property type="protein sequence ID" value="Dexi6B01G0002010.1:cds"/>
    <property type="gene ID" value="Dexi6B01G0002010"/>
</dbReference>
<organism evidence="1 2">
    <name type="scientific">Digitaria exilis</name>
    <dbReference type="NCBI Taxonomy" id="1010633"/>
    <lineage>
        <taxon>Eukaryota</taxon>
        <taxon>Viridiplantae</taxon>
        <taxon>Streptophyta</taxon>
        <taxon>Embryophyta</taxon>
        <taxon>Tracheophyta</taxon>
        <taxon>Spermatophyta</taxon>
        <taxon>Magnoliopsida</taxon>
        <taxon>Liliopsida</taxon>
        <taxon>Poales</taxon>
        <taxon>Poaceae</taxon>
        <taxon>PACMAD clade</taxon>
        <taxon>Panicoideae</taxon>
        <taxon>Panicodae</taxon>
        <taxon>Paniceae</taxon>
        <taxon>Anthephorinae</taxon>
        <taxon>Digitaria</taxon>
    </lineage>
</organism>
<protein>
    <submittedName>
        <fullName evidence="1">Uncharacterized protein</fullName>
    </submittedName>
</protein>
<name>A0A835BRZ0_9POAL</name>
<dbReference type="Pfam" id="PF03140">
    <property type="entry name" value="DUF247"/>
    <property type="match status" value="1"/>
</dbReference>
<sequence length="148" mass="16868">MSYKKTLLSSELSLSPLLLNVDVMTCWLVNMAALESAKATTPMSFDADGYVVSSYLSILAMLMDREEDVRELRRRGAITNIFSDEQTLAIFKCFGLHLRMGYNYMDILQAMDHYMRHRPLRIAIYKFFFYNNKTIAAVLPSLGLSSAS</sequence>
<evidence type="ECO:0000313" key="2">
    <source>
        <dbReference type="Proteomes" id="UP000636709"/>
    </source>
</evidence>
<dbReference type="PANTHER" id="PTHR31549:SF244">
    <property type="entry name" value="OS08G0121500 PROTEIN"/>
    <property type="match status" value="1"/>
</dbReference>
<gene>
    <name evidence="1" type="ORF">HU200_028508</name>
</gene>
<proteinExistence type="predicted"/>
<dbReference type="InterPro" id="IPR004158">
    <property type="entry name" value="DUF247_pln"/>
</dbReference>
<reference evidence="1" key="1">
    <citation type="submission" date="2020-07" db="EMBL/GenBank/DDBJ databases">
        <title>Genome sequence and genetic diversity analysis of an under-domesticated orphan crop, white fonio (Digitaria exilis).</title>
        <authorList>
            <person name="Bennetzen J.L."/>
            <person name="Chen S."/>
            <person name="Ma X."/>
            <person name="Wang X."/>
            <person name="Yssel A.E.J."/>
            <person name="Chaluvadi S.R."/>
            <person name="Johnson M."/>
            <person name="Gangashetty P."/>
            <person name="Hamidou F."/>
            <person name="Sanogo M.D."/>
            <person name="Zwaenepoel A."/>
            <person name="Wallace J."/>
            <person name="Van De Peer Y."/>
            <person name="Van Deynze A."/>
        </authorList>
    </citation>
    <scope>NUCLEOTIDE SEQUENCE</scope>
    <source>
        <tissue evidence="1">Leaves</tissue>
    </source>
</reference>
<keyword evidence="2" id="KW-1185">Reference proteome</keyword>
<comment type="caution">
    <text evidence="1">The sequence shown here is derived from an EMBL/GenBank/DDBJ whole genome shotgun (WGS) entry which is preliminary data.</text>
</comment>
<dbReference type="Proteomes" id="UP000636709">
    <property type="component" value="Unassembled WGS sequence"/>
</dbReference>
<dbReference type="OrthoDB" id="1849062at2759"/>